<dbReference type="Gene3D" id="3.30.450.20">
    <property type="entry name" value="PAS domain"/>
    <property type="match status" value="2"/>
</dbReference>
<dbReference type="SMART" id="SM00267">
    <property type="entry name" value="GGDEF"/>
    <property type="match status" value="1"/>
</dbReference>
<dbReference type="PANTHER" id="PTHR44757:SF2">
    <property type="entry name" value="BIOFILM ARCHITECTURE MAINTENANCE PROTEIN MBAA"/>
    <property type="match status" value="1"/>
</dbReference>
<dbReference type="Gene3D" id="3.20.20.450">
    <property type="entry name" value="EAL domain"/>
    <property type="match status" value="1"/>
</dbReference>
<dbReference type="PROSITE" id="PS50887">
    <property type="entry name" value="GGDEF"/>
    <property type="match status" value="1"/>
</dbReference>
<feature type="domain" description="EAL" evidence="2">
    <location>
        <begin position="498"/>
        <end position="746"/>
    </location>
</feature>
<dbReference type="Gene3D" id="3.30.70.270">
    <property type="match status" value="1"/>
</dbReference>
<dbReference type="NCBIfam" id="TIGR00254">
    <property type="entry name" value="GGDEF"/>
    <property type="match status" value="1"/>
</dbReference>
<dbReference type="InterPro" id="IPR001633">
    <property type="entry name" value="EAL_dom"/>
</dbReference>
<comment type="caution">
    <text evidence="4">The sequence shown here is derived from an EMBL/GenBank/DDBJ whole genome shotgun (WGS) entry which is preliminary data.</text>
</comment>
<keyword evidence="1" id="KW-0812">Transmembrane</keyword>
<feature type="domain" description="GGDEF" evidence="3">
    <location>
        <begin position="352"/>
        <end position="489"/>
    </location>
</feature>
<dbReference type="Proteomes" id="UP000238206">
    <property type="component" value="Unassembled WGS sequence"/>
</dbReference>
<dbReference type="SUPFAM" id="SSF55073">
    <property type="entry name" value="Nucleotide cyclase"/>
    <property type="match status" value="1"/>
</dbReference>
<dbReference type="InterPro" id="IPR000160">
    <property type="entry name" value="GGDEF_dom"/>
</dbReference>
<dbReference type="Pfam" id="PF00563">
    <property type="entry name" value="EAL"/>
    <property type="match status" value="1"/>
</dbReference>
<dbReference type="PROSITE" id="PS50883">
    <property type="entry name" value="EAL"/>
    <property type="match status" value="1"/>
</dbReference>
<dbReference type="SMART" id="SM00052">
    <property type="entry name" value="EAL"/>
    <property type="match status" value="1"/>
</dbReference>
<dbReference type="PANTHER" id="PTHR44757">
    <property type="entry name" value="DIGUANYLATE CYCLASE DGCP"/>
    <property type="match status" value="1"/>
</dbReference>
<dbReference type="InterPro" id="IPR035919">
    <property type="entry name" value="EAL_sf"/>
</dbReference>
<evidence type="ECO:0000259" key="3">
    <source>
        <dbReference type="PROSITE" id="PS50887"/>
    </source>
</evidence>
<protein>
    <submittedName>
        <fullName evidence="4">Diguanylate cyclase</fullName>
    </submittedName>
</protein>
<gene>
    <name evidence="4" type="ORF">C5615_32905</name>
</gene>
<dbReference type="RefSeq" id="WP_105393245.1">
    <property type="nucleotide sequence ID" value="NZ_PUIQ01000062.1"/>
</dbReference>
<dbReference type="InterPro" id="IPR043128">
    <property type="entry name" value="Rev_trsase/Diguanyl_cyclase"/>
</dbReference>
<evidence type="ECO:0000259" key="2">
    <source>
        <dbReference type="PROSITE" id="PS50883"/>
    </source>
</evidence>
<dbReference type="CDD" id="cd12915">
    <property type="entry name" value="PDC2_DGC_like"/>
    <property type="match status" value="1"/>
</dbReference>
<organism evidence="4 5">
    <name type="scientific">Burkholderia cepacia</name>
    <name type="common">Pseudomonas cepacia</name>
    <dbReference type="NCBI Taxonomy" id="292"/>
    <lineage>
        <taxon>Bacteria</taxon>
        <taxon>Pseudomonadati</taxon>
        <taxon>Pseudomonadota</taxon>
        <taxon>Betaproteobacteria</taxon>
        <taxon>Burkholderiales</taxon>
        <taxon>Burkholderiaceae</taxon>
        <taxon>Burkholderia</taxon>
        <taxon>Burkholderia cepacia complex</taxon>
    </lineage>
</organism>
<dbReference type="EMBL" id="PUIQ01000062">
    <property type="protein sequence ID" value="PQP10868.1"/>
    <property type="molecule type" value="Genomic_DNA"/>
</dbReference>
<reference evidence="4 5" key="1">
    <citation type="submission" date="2018-02" db="EMBL/GenBank/DDBJ databases">
        <title>Draft genome sequencing of Burkholderia cepacia Y14-15.</title>
        <authorList>
            <person name="Zheng B.-X."/>
        </authorList>
    </citation>
    <scope>NUCLEOTIDE SEQUENCE [LARGE SCALE GENOMIC DNA]</scope>
    <source>
        <strain evidence="4 5">Y14-15</strain>
    </source>
</reference>
<dbReference type="Pfam" id="PF00990">
    <property type="entry name" value="GGDEF"/>
    <property type="match status" value="1"/>
</dbReference>
<dbReference type="CDD" id="cd01949">
    <property type="entry name" value="GGDEF"/>
    <property type="match status" value="1"/>
</dbReference>
<evidence type="ECO:0000256" key="1">
    <source>
        <dbReference type="SAM" id="Phobius"/>
    </source>
</evidence>
<keyword evidence="1" id="KW-0472">Membrane</keyword>
<dbReference type="CDD" id="cd12914">
    <property type="entry name" value="PDC1_DGC_like"/>
    <property type="match status" value="1"/>
</dbReference>
<feature type="transmembrane region" description="Helical" evidence="1">
    <location>
        <begin position="283"/>
        <end position="305"/>
    </location>
</feature>
<dbReference type="AlphaFoldDB" id="A0A2S8I842"/>
<name>A0A2S8I842_BURCE</name>
<dbReference type="InterPro" id="IPR029787">
    <property type="entry name" value="Nucleotide_cyclase"/>
</dbReference>
<dbReference type="InterPro" id="IPR052155">
    <property type="entry name" value="Biofilm_reg_signaling"/>
</dbReference>
<proteinExistence type="predicted"/>
<keyword evidence="1" id="KW-1133">Transmembrane helix</keyword>
<accession>A0A2S8I842</accession>
<sequence>MSHVLEKRQALARRRILCVGLLLCVVLSIAVFAAALNEWRNTYGAARRSAEIVAKSYAVHLGKVLANADALTGVIRYEYDRSPATFNLRSLIDGAAITPDSAAQITIVGADGQVLQTWPHTLTKPIYLTDRPHFVFHKNNSDAALFIGAPVKGRVSGDVTIQFSRRLVTVDGRFAGVVVTSEHPDYLSQGFLSRANVGEQGALTAFLSNGTLLARSQIGAAASAVGPDFSDYLENSDRRTGELIDPVDRTTRIFAYVPVDGYPVIAAVALSKEEAMLPFRAHLGAYAAWTALLLMIVSGATLLAMRHASKLILAEEEMRKAAETDPLTELQNRRSLREAIDAHCVRVPAAANSLALVTLDLRDFGRVNDLLGQDAGDALLRLVADRLRGVAADDMLVARVGGDEFSLLIHGDDALSKAFGTARLIIEAFLKAFGLRGHTYLMKVAIGIASLELSPAAGSELWRNANRAMADAKHAASKSGESEVRIYTDAMAHRLDLDDDDFRALLLAMERKEIAVRYAPIVAAASGQLSALRGSLTWSRSADDERGEAELHELAARHDLLFRLGTYQLTEVCAREAIPHVPTYSVVPAAVVLQGDLDQFLGHIEEMRAFDFGRLRLGISQPGELIGHPRAIQTLRQLRERGIDIYAANITGDDWSISIVRLLPLAGVEVSAQLLADARADRIAESMLSGILTTCAELDLAIQVAGVSSEEQLTWLKSFPKVVVYGGLFSAEEFVEIPNTLVGPRGHES</sequence>
<evidence type="ECO:0000313" key="4">
    <source>
        <dbReference type="EMBL" id="PQP10868.1"/>
    </source>
</evidence>
<dbReference type="SUPFAM" id="SSF141868">
    <property type="entry name" value="EAL domain-like"/>
    <property type="match status" value="1"/>
</dbReference>
<evidence type="ECO:0000313" key="5">
    <source>
        <dbReference type="Proteomes" id="UP000238206"/>
    </source>
</evidence>